<dbReference type="InterPro" id="IPR003119">
    <property type="entry name" value="SAP_A"/>
</dbReference>
<keyword evidence="2" id="KW-0964">Secreted</keyword>
<comment type="caution">
    <text evidence="8">The sequence shown here is derived from an EMBL/GenBank/DDBJ whole genome shotgun (WGS) entry which is preliminary data.</text>
</comment>
<feature type="non-terminal residue" evidence="8">
    <location>
        <position position="398"/>
    </location>
</feature>
<comment type="subcellular location">
    <subcellularLocation>
        <location evidence="1">Secreted</location>
    </subcellularLocation>
</comment>
<dbReference type="AlphaFoldDB" id="A0A8K0CGQ0"/>
<protein>
    <recommendedName>
        <fullName evidence="7">Saposin A-type domain-containing protein</fullName>
    </recommendedName>
</protein>
<keyword evidence="3" id="KW-0732">Signal</keyword>
<keyword evidence="5" id="KW-0325">Glycoprotein</keyword>
<dbReference type="GO" id="GO:0005576">
    <property type="term" value="C:extracellular region"/>
    <property type="evidence" value="ECO:0007669"/>
    <property type="project" value="UniProtKB-SubCell"/>
</dbReference>
<feature type="domain" description="Saposin A-type" evidence="7">
    <location>
        <begin position="185"/>
        <end position="225"/>
    </location>
</feature>
<proteinExistence type="predicted"/>
<keyword evidence="9" id="KW-1185">Reference proteome</keyword>
<dbReference type="Pfam" id="PF02199">
    <property type="entry name" value="SapA"/>
    <property type="match status" value="6"/>
</dbReference>
<name>A0A8K0CGQ0_IGNLU</name>
<feature type="region of interest" description="Disordered" evidence="6">
    <location>
        <begin position="1"/>
        <end position="46"/>
    </location>
</feature>
<dbReference type="PROSITE" id="PS51110">
    <property type="entry name" value="SAP_A"/>
    <property type="match status" value="1"/>
</dbReference>
<gene>
    <name evidence="8" type="ORF">ILUMI_20254</name>
</gene>
<evidence type="ECO:0000259" key="7">
    <source>
        <dbReference type="PROSITE" id="PS51110"/>
    </source>
</evidence>
<dbReference type="SMART" id="SM00162">
    <property type="entry name" value="SAPA"/>
    <property type="match status" value="6"/>
</dbReference>
<keyword evidence="4" id="KW-1015">Disulfide bond</keyword>
<evidence type="ECO:0000256" key="1">
    <source>
        <dbReference type="ARBA" id="ARBA00004613"/>
    </source>
</evidence>
<organism evidence="8 9">
    <name type="scientific">Ignelater luminosus</name>
    <name type="common">Cucubano</name>
    <name type="synonym">Pyrophorus luminosus</name>
    <dbReference type="NCBI Taxonomy" id="2038154"/>
    <lineage>
        <taxon>Eukaryota</taxon>
        <taxon>Metazoa</taxon>
        <taxon>Ecdysozoa</taxon>
        <taxon>Arthropoda</taxon>
        <taxon>Hexapoda</taxon>
        <taxon>Insecta</taxon>
        <taxon>Pterygota</taxon>
        <taxon>Neoptera</taxon>
        <taxon>Endopterygota</taxon>
        <taxon>Coleoptera</taxon>
        <taxon>Polyphaga</taxon>
        <taxon>Elateriformia</taxon>
        <taxon>Elateroidea</taxon>
        <taxon>Elateridae</taxon>
        <taxon>Agrypninae</taxon>
        <taxon>Pyrophorini</taxon>
        <taxon>Ignelater</taxon>
    </lineage>
</organism>
<evidence type="ECO:0000256" key="2">
    <source>
        <dbReference type="ARBA" id="ARBA00022525"/>
    </source>
</evidence>
<dbReference type="EMBL" id="VTPC01089172">
    <property type="protein sequence ID" value="KAF2885919.1"/>
    <property type="molecule type" value="Genomic_DNA"/>
</dbReference>
<evidence type="ECO:0000256" key="6">
    <source>
        <dbReference type="SAM" id="MobiDB-lite"/>
    </source>
</evidence>
<feature type="non-terminal residue" evidence="8">
    <location>
        <position position="1"/>
    </location>
</feature>
<evidence type="ECO:0000256" key="3">
    <source>
        <dbReference type="ARBA" id="ARBA00022729"/>
    </source>
</evidence>
<sequence>PPYDSEPVPVSSQEIVNPAPGSFPEEETSSLPIFDHPPSDSPYDSETVSVSSQEFTTAIYDDITEASSPAPIEPPGHDPCTRGPGYWCYNQTTAKECKKTNYCAGVGHDPCSWGPRYWCANDSTIAQCSAENYCSHHPRDTCKDGPRYWCLNIRIATGCGLYPLYYCMVHEWNNQKQLGLSPAVNIVGNDNCTWGPSFWCKNRKNANLCRAVEYCEEHNWNIDGFISTNKCEWGPAFWCNDIRHAFRCGGYKIFKVCYEEGGFREEGPYGADDCLDGPTQWCSCGMNAVKCGKGVVQYCLEHNWLQEPEDIHNHVAANNVFNSNFPPGSNNCTWGPAYWCEDIRNSLHCGFETFDYCFHHEGFHVHNKSSPAGSSHCASVAPWLLCKNPRLAVLCGAQ</sequence>
<accession>A0A8K0CGQ0</accession>
<evidence type="ECO:0000313" key="8">
    <source>
        <dbReference type="EMBL" id="KAF2885919.1"/>
    </source>
</evidence>
<dbReference type="Proteomes" id="UP000801492">
    <property type="component" value="Unassembled WGS sequence"/>
</dbReference>
<evidence type="ECO:0000256" key="4">
    <source>
        <dbReference type="ARBA" id="ARBA00023157"/>
    </source>
</evidence>
<evidence type="ECO:0000256" key="5">
    <source>
        <dbReference type="ARBA" id="ARBA00023180"/>
    </source>
</evidence>
<evidence type="ECO:0000313" key="9">
    <source>
        <dbReference type="Proteomes" id="UP000801492"/>
    </source>
</evidence>
<dbReference type="OrthoDB" id="6754465at2759"/>
<reference evidence="8" key="1">
    <citation type="submission" date="2019-08" db="EMBL/GenBank/DDBJ databases">
        <title>The genome of the North American firefly Photinus pyralis.</title>
        <authorList>
            <consortium name="Photinus pyralis genome working group"/>
            <person name="Fallon T.R."/>
            <person name="Sander Lower S.E."/>
            <person name="Weng J.-K."/>
        </authorList>
    </citation>
    <scope>NUCLEOTIDE SEQUENCE</scope>
    <source>
        <strain evidence="8">TRF0915ILg1</strain>
        <tissue evidence="8">Whole body</tissue>
    </source>
</reference>